<protein>
    <submittedName>
        <fullName evidence="1">Uncharacterized protein</fullName>
    </submittedName>
</protein>
<dbReference type="RefSeq" id="WP_034627727.1">
    <property type="nucleotide sequence ID" value="NZ_JRJU01000007.1"/>
</dbReference>
<evidence type="ECO:0000313" key="2">
    <source>
        <dbReference type="Proteomes" id="UP000030832"/>
    </source>
</evidence>
<evidence type="ECO:0000313" key="1">
    <source>
        <dbReference type="EMBL" id="KHF40718.1"/>
    </source>
</evidence>
<dbReference type="EMBL" id="JRJU01000007">
    <property type="protein sequence ID" value="KHF40718.1"/>
    <property type="molecule type" value="Genomic_DNA"/>
</dbReference>
<dbReference type="Proteomes" id="UP000030832">
    <property type="component" value="Unassembled WGS sequence"/>
</dbReference>
<accession>A0A0B0IDP3</accession>
<reference evidence="1 2" key="1">
    <citation type="submission" date="2014-09" db="EMBL/GenBank/DDBJ databases">
        <title>Genome sequencing and annotation of Bacillus Okhensis strain Kh10-101T.</title>
        <authorList>
            <person name="Prakash J.S."/>
        </authorList>
    </citation>
    <scope>NUCLEOTIDE SEQUENCE [LARGE SCALE GENOMIC DNA]</scope>
    <source>
        <strain evidence="2">Kh10-101T</strain>
    </source>
</reference>
<comment type="caution">
    <text evidence="1">The sequence shown here is derived from an EMBL/GenBank/DDBJ whole genome shotgun (WGS) entry which is preliminary data.</text>
</comment>
<dbReference type="AlphaFoldDB" id="A0A0B0IDP3"/>
<organism evidence="1 2">
    <name type="scientific">Halalkalibacter okhensis</name>
    <dbReference type="NCBI Taxonomy" id="333138"/>
    <lineage>
        <taxon>Bacteria</taxon>
        <taxon>Bacillati</taxon>
        <taxon>Bacillota</taxon>
        <taxon>Bacilli</taxon>
        <taxon>Bacillales</taxon>
        <taxon>Bacillaceae</taxon>
        <taxon>Halalkalibacter</taxon>
    </lineage>
</organism>
<gene>
    <name evidence="1" type="ORF">LQ50_07980</name>
</gene>
<sequence>MNKFLIVTLFQDRIKAIRKDSVESFEEDVIQIDGEELECVKVKYSSEGEVRWMKVEESIFDLLEQFDEGN</sequence>
<proteinExistence type="predicted"/>
<keyword evidence="2" id="KW-1185">Reference proteome</keyword>
<name>A0A0B0IDP3_9BACI</name>